<comment type="caution">
    <text evidence="5">The sequence shown here is derived from an EMBL/GenBank/DDBJ whole genome shotgun (WGS) entry which is preliminary data.</text>
</comment>
<evidence type="ECO:0000256" key="2">
    <source>
        <dbReference type="ARBA" id="ARBA00022448"/>
    </source>
</evidence>
<sequence>MTAVLIIFALVALVDAHASVAMVAGTVVGVLSGISATSDVGYELGNMIRASVSISGFLHMLDADSAASSHAGSMVDPAAPAKVVGLDVDGLSAFYDQERRVGVSGVSLHARKGQIVAFVGRNGAGKTTTVKALTGMLASEQGTITLTLEGEKGAPQGRNLDLGSMDFFSRRPYMSVMVQDYNRFELTVRQTWLWGRFGISLRWRGRSPKSRTAGSCGMLWTRSGRRRSWRGSRRGSIPSWARSGAAWTFPAGNGDG</sequence>
<dbReference type="PANTHER" id="PTHR43820:SF2">
    <property type="entry name" value="ABC TRANSPORTER ATP-BINDING PROTEIN"/>
    <property type="match status" value="1"/>
</dbReference>
<dbReference type="Proteomes" id="UP000004946">
    <property type="component" value="Chromosome"/>
</dbReference>
<keyword evidence="3" id="KW-0029">Amino-acid transport</keyword>
<evidence type="ECO:0000313" key="6">
    <source>
        <dbReference type="Proteomes" id="UP000004946"/>
    </source>
</evidence>
<comment type="similarity">
    <text evidence="1">Belongs to the ABC transporter superfamily.</text>
</comment>
<organism evidence="5 6">
    <name type="scientific">Parascardovia denticolens DSM 10105 = JCM 12538</name>
    <dbReference type="NCBI Taxonomy" id="864564"/>
    <lineage>
        <taxon>Bacteria</taxon>
        <taxon>Bacillati</taxon>
        <taxon>Actinomycetota</taxon>
        <taxon>Actinomycetes</taxon>
        <taxon>Bifidobacteriales</taxon>
        <taxon>Bifidobacteriaceae</taxon>
        <taxon>Parascardovia</taxon>
    </lineage>
</organism>
<evidence type="ECO:0000259" key="4">
    <source>
        <dbReference type="Pfam" id="PF00005"/>
    </source>
</evidence>
<dbReference type="AlphaFoldDB" id="E6K086"/>
<dbReference type="SUPFAM" id="SSF52540">
    <property type="entry name" value="P-loop containing nucleoside triphosphate hydrolases"/>
    <property type="match status" value="1"/>
</dbReference>
<name>E6K086_PARDN</name>
<keyword evidence="6" id="KW-1185">Reference proteome</keyword>
<dbReference type="InterPro" id="IPR027417">
    <property type="entry name" value="P-loop_NTPase"/>
</dbReference>
<keyword evidence="2" id="KW-0813">Transport</keyword>
<reference evidence="5 6" key="1">
    <citation type="submission" date="2010-12" db="EMBL/GenBank/DDBJ databases">
        <authorList>
            <person name="Muzny D."/>
            <person name="Qin X."/>
            <person name="Buhay C."/>
            <person name="Dugan-Rocha S."/>
            <person name="Ding Y."/>
            <person name="Chen G."/>
            <person name="Hawes A."/>
            <person name="Holder M."/>
            <person name="Jhangiani S."/>
            <person name="Johnson A."/>
            <person name="Khan Z."/>
            <person name="Li Z."/>
            <person name="Liu W."/>
            <person name="Liu X."/>
            <person name="Perez L."/>
            <person name="Shen H."/>
            <person name="Wang Q."/>
            <person name="Watt J."/>
            <person name="Xi L."/>
            <person name="Xin Y."/>
            <person name="Zhou J."/>
            <person name="Deng J."/>
            <person name="Jiang H."/>
            <person name="Liu Y."/>
            <person name="Qu J."/>
            <person name="Song X.-Z."/>
            <person name="Zhang L."/>
            <person name="Villasana D."/>
            <person name="Johnson A."/>
            <person name="Liu J."/>
            <person name="Liyanage D."/>
            <person name="Lorensuhewa L."/>
            <person name="Robinson T."/>
            <person name="Song A."/>
            <person name="Song B.-B."/>
            <person name="Dinh H."/>
            <person name="Thornton R."/>
            <person name="Coyle M."/>
            <person name="Francisco L."/>
            <person name="Jackson L."/>
            <person name="Javaid M."/>
            <person name="Korchina V."/>
            <person name="Kovar C."/>
            <person name="Mata R."/>
            <person name="Mathew T."/>
            <person name="Ngo R."/>
            <person name="Nguyen L."/>
            <person name="Nguyen N."/>
            <person name="Okwuonu G."/>
            <person name="Ongeri F."/>
            <person name="Pham C."/>
            <person name="Simmons D."/>
            <person name="Wilczek-Boney K."/>
            <person name="Hale W."/>
            <person name="Jakkamsetti A."/>
            <person name="Pham P."/>
            <person name="Ruth R."/>
            <person name="San Lucas F."/>
            <person name="Warren J."/>
            <person name="Zhang J."/>
            <person name="Zhao Z."/>
            <person name="Zhou C."/>
            <person name="Zhu D."/>
            <person name="Lee S."/>
            <person name="Bess C."/>
            <person name="Blankenburg K."/>
            <person name="Forbes L."/>
            <person name="Fu Q."/>
            <person name="Gubbala S."/>
            <person name="Hirani K."/>
            <person name="Jayaseelan J.C."/>
            <person name="Lara F."/>
            <person name="Munidasa M."/>
            <person name="Palculict T."/>
            <person name="Patil S."/>
            <person name="Pu L.-L."/>
            <person name="Saada N."/>
            <person name="Tang L."/>
            <person name="Weissenberger G."/>
            <person name="Zhu Y."/>
            <person name="Hemphill L."/>
            <person name="Shang Y."/>
            <person name="Youmans B."/>
            <person name="Ayvaz T."/>
            <person name="Ross M."/>
            <person name="Santibanez J."/>
            <person name="Aqrawi P."/>
            <person name="Gross S."/>
            <person name="Joshi V."/>
            <person name="Fowler G."/>
            <person name="Nazareth L."/>
            <person name="Reid J."/>
            <person name="Worley K."/>
            <person name="Petrosino J."/>
            <person name="Highlander S."/>
            <person name="Gibbs R."/>
        </authorList>
    </citation>
    <scope>NUCLEOTIDE SEQUENCE [LARGE SCALE GENOMIC DNA]</scope>
    <source>
        <strain evidence="5 6">DSM 10105</strain>
    </source>
</reference>
<dbReference type="PATRIC" id="fig|864564.6.peg.1431"/>
<dbReference type="GO" id="GO:0015807">
    <property type="term" value="P:L-amino acid transport"/>
    <property type="evidence" value="ECO:0007669"/>
    <property type="project" value="TreeGrafter"/>
</dbReference>
<dbReference type="PANTHER" id="PTHR43820">
    <property type="entry name" value="HIGH-AFFINITY BRANCHED-CHAIN AMINO ACID TRANSPORT ATP-BINDING PROTEIN LIVF"/>
    <property type="match status" value="1"/>
</dbReference>
<dbReference type="InterPro" id="IPR003439">
    <property type="entry name" value="ABC_transporter-like_ATP-bd"/>
</dbReference>
<dbReference type="Pfam" id="PF00005">
    <property type="entry name" value="ABC_tran"/>
    <property type="match status" value="1"/>
</dbReference>
<evidence type="ECO:0000256" key="1">
    <source>
        <dbReference type="ARBA" id="ARBA00005417"/>
    </source>
</evidence>
<proteinExistence type="inferred from homology"/>
<dbReference type="EMBL" id="AEON01000001">
    <property type="protein sequence ID" value="EFT83277.1"/>
    <property type="molecule type" value="Genomic_DNA"/>
</dbReference>
<dbReference type="HOGENOM" id="CLU_1085228_0_0_11"/>
<protein>
    <recommendedName>
        <fullName evidence="4">ABC transporter domain-containing protein</fullName>
    </recommendedName>
</protein>
<dbReference type="InterPro" id="IPR052156">
    <property type="entry name" value="BCAA_Transport_ATP-bd_LivF"/>
</dbReference>
<dbReference type="eggNOG" id="COG1132">
    <property type="taxonomic scope" value="Bacteria"/>
</dbReference>
<accession>E6K086</accession>
<evidence type="ECO:0000313" key="5">
    <source>
        <dbReference type="EMBL" id="EFT83277.1"/>
    </source>
</evidence>
<dbReference type="GO" id="GO:0015658">
    <property type="term" value="F:branched-chain amino acid transmembrane transporter activity"/>
    <property type="evidence" value="ECO:0007669"/>
    <property type="project" value="TreeGrafter"/>
</dbReference>
<dbReference type="Gene3D" id="3.40.50.300">
    <property type="entry name" value="P-loop containing nucleotide triphosphate hydrolases"/>
    <property type="match status" value="1"/>
</dbReference>
<feature type="domain" description="ABC transporter" evidence="4">
    <location>
        <begin position="104"/>
        <end position="147"/>
    </location>
</feature>
<evidence type="ECO:0000256" key="3">
    <source>
        <dbReference type="ARBA" id="ARBA00022970"/>
    </source>
</evidence>
<dbReference type="KEGG" id="pdo:PSDT_1303"/>
<dbReference type="GO" id="GO:0005524">
    <property type="term" value="F:ATP binding"/>
    <property type="evidence" value="ECO:0007669"/>
    <property type="project" value="InterPro"/>
</dbReference>
<dbReference type="GO" id="GO:0016887">
    <property type="term" value="F:ATP hydrolysis activity"/>
    <property type="evidence" value="ECO:0007669"/>
    <property type="project" value="InterPro"/>
</dbReference>
<gene>
    <name evidence="5" type="ORF">HMPREF0620_0282</name>
</gene>